<dbReference type="Proteomes" id="UP000729402">
    <property type="component" value="Unassembled WGS sequence"/>
</dbReference>
<protein>
    <submittedName>
        <fullName evidence="1">Uncharacterized protein</fullName>
    </submittedName>
</protein>
<proteinExistence type="predicted"/>
<keyword evidence="2" id="KW-1185">Reference proteome</keyword>
<sequence length="95" mass="10840">MTREIPTHHYSKKSRPLEVGSREFVADWRALDAGHIVSSGIIWAAGEAFDSAVRELVVAAVEGQTRPWTAAQPRQSRRVEGFGDLEFCDWFPWRR</sequence>
<evidence type="ECO:0000313" key="1">
    <source>
        <dbReference type="EMBL" id="KAG8065651.1"/>
    </source>
</evidence>
<evidence type="ECO:0000313" key="2">
    <source>
        <dbReference type="Proteomes" id="UP000729402"/>
    </source>
</evidence>
<organism evidence="1 2">
    <name type="scientific">Zizania palustris</name>
    <name type="common">Northern wild rice</name>
    <dbReference type="NCBI Taxonomy" id="103762"/>
    <lineage>
        <taxon>Eukaryota</taxon>
        <taxon>Viridiplantae</taxon>
        <taxon>Streptophyta</taxon>
        <taxon>Embryophyta</taxon>
        <taxon>Tracheophyta</taxon>
        <taxon>Spermatophyta</taxon>
        <taxon>Magnoliopsida</taxon>
        <taxon>Liliopsida</taxon>
        <taxon>Poales</taxon>
        <taxon>Poaceae</taxon>
        <taxon>BOP clade</taxon>
        <taxon>Oryzoideae</taxon>
        <taxon>Oryzeae</taxon>
        <taxon>Zizaniinae</taxon>
        <taxon>Zizania</taxon>
    </lineage>
</organism>
<gene>
    <name evidence="1" type="ORF">GUJ93_ZPchr0004g39779</name>
</gene>
<dbReference type="EMBL" id="JAAALK010000285">
    <property type="protein sequence ID" value="KAG8065651.1"/>
    <property type="molecule type" value="Genomic_DNA"/>
</dbReference>
<name>A0A8J5S1M5_ZIZPA</name>
<accession>A0A8J5S1M5</accession>
<reference evidence="1" key="1">
    <citation type="journal article" date="2021" name="bioRxiv">
        <title>Whole Genome Assembly and Annotation of Northern Wild Rice, Zizania palustris L., Supports a Whole Genome Duplication in the Zizania Genus.</title>
        <authorList>
            <person name="Haas M."/>
            <person name="Kono T."/>
            <person name="Macchietto M."/>
            <person name="Millas R."/>
            <person name="McGilp L."/>
            <person name="Shao M."/>
            <person name="Duquette J."/>
            <person name="Hirsch C.N."/>
            <person name="Kimball J."/>
        </authorList>
    </citation>
    <scope>NUCLEOTIDE SEQUENCE</scope>
    <source>
        <tissue evidence="1">Fresh leaf tissue</tissue>
    </source>
</reference>
<dbReference type="AlphaFoldDB" id="A0A8J5S1M5"/>
<comment type="caution">
    <text evidence="1">The sequence shown here is derived from an EMBL/GenBank/DDBJ whole genome shotgun (WGS) entry which is preliminary data.</text>
</comment>
<reference evidence="1" key="2">
    <citation type="submission" date="2021-02" db="EMBL/GenBank/DDBJ databases">
        <authorList>
            <person name="Kimball J.A."/>
            <person name="Haas M.W."/>
            <person name="Macchietto M."/>
            <person name="Kono T."/>
            <person name="Duquette J."/>
            <person name="Shao M."/>
        </authorList>
    </citation>
    <scope>NUCLEOTIDE SEQUENCE</scope>
    <source>
        <tissue evidence="1">Fresh leaf tissue</tissue>
    </source>
</reference>